<gene>
    <name evidence="1" type="ORF">ACI1P1_22375</name>
</gene>
<organism evidence="1 2">
    <name type="scientific">Paenibacillus mesotrionivorans</name>
    <dbReference type="NCBI Taxonomy" id="3160968"/>
    <lineage>
        <taxon>Bacteria</taxon>
        <taxon>Bacillati</taxon>
        <taxon>Bacillota</taxon>
        <taxon>Bacilli</taxon>
        <taxon>Bacillales</taxon>
        <taxon>Paenibacillaceae</taxon>
        <taxon>Paenibacillus</taxon>
    </lineage>
</organism>
<reference evidence="1" key="1">
    <citation type="submission" date="2024-12" db="EMBL/GenBank/DDBJ databases">
        <authorList>
            <person name="Wu N."/>
        </authorList>
    </citation>
    <scope>NUCLEOTIDE SEQUENCE</scope>
    <source>
        <strain evidence="1">P15</strain>
    </source>
</reference>
<name>A0ACC7P253_9BACL</name>
<evidence type="ECO:0000313" key="2">
    <source>
        <dbReference type="Proteomes" id="UP001631969"/>
    </source>
</evidence>
<accession>A0ACC7P253</accession>
<dbReference type="Proteomes" id="UP001631969">
    <property type="component" value="Unassembled WGS sequence"/>
</dbReference>
<protein>
    <submittedName>
        <fullName evidence="1">Uncharacterized protein</fullName>
    </submittedName>
</protein>
<keyword evidence="2" id="KW-1185">Reference proteome</keyword>
<dbReference type="EMBL" id="JBJURJ010000016">
    <property type="protein sequence ID" value="MFM9331043.1"/>
    <property type="molecule type" value="Genomic_DNA"/>
</dbReference>
<comment type="caution">
    <text evidence="1">The sequence shown here is derived from an EMBL/GenBank/DDBJ whole genome shotgun (WGS) entry which is preliminary data.</text>
</comment>
<proteinExistence type="predicted"/>
<sequence length="54" mass="6226">MEVLVRLEHTSVHFSAMKARRSMRKWWEAVTEQYAEICGENNDGTGDVDIDAEL</sequence>
<evidence type="ECO:0000313" key="1">
    <source>
        <dbReference type="EMBL" id="MFM9331043.1"/>
    </source>
</evidence>